<evidence type="ECO:0000256" key="1">
    <source>
        <dbReference type="ARBA" id="ARBA00022664"/>
    </source>
</evidence>
<name>A0A0C9UA70_SPHS4</name>
<feature type="compositionally biased region" description="Polar residues" evidence="3">
    <location>
        <begin position="76"/>
        <end position="93"/>
    </location>
</feature>
<feature type="region of interest" description="Disordered" evidence="3">
    <location>
        <begin position="25"/>
        <end position="99"/>
    </location>
</feature>
<dbReference type="OrthoDB" id="3205788at2759"/>
<organism evidence="5 6">
    <name type="scientific">Sphaerobolus stellatus (strain SS14)</name>
    <dbReference type="NCBI Taxonomy" id="990650"/>
    <lineage>
        <taxon>Eukaryota</taxon>
        <taxon>Fungi</taxon>
        <taxon>Dikarya</taxon>
        <taxon>Basidiomycota</taxon>
        <taxon>Agaricomycotina</taxon>
        <taxon>Agaricomycetes</taxon>
        <taxon>Phallomycetidae</taxon>
        <taxon>Geastrales</taxon>
        <taxon>Sphaerobolaceae</taxon>
        <taxon>Sphaerobolus</taxon>
    </lineage>
</organism>
<dbReference type="SUPFAM" id="SSF57756">
    <property type="entry name" value="Retrovirus zinc finger-like domains"/>
    <property type="match status" value="1"/>
</dbReference>
<dbReference type="HOGENOM" id="CLU_040206_0_0_1"/>
<keyword evidence="2" id="KW-0863">Zinc-finger</keyword>
<dbReference type="GO" id="GO:0003676">
    <property type="term" value="F:nucleic acid binding"/>
    <property type="evidence" value="ECO:0007669"/>
    <property type="project" value="InterPro"/>
</dbReference>
<dbReference type="Gene3D" id="4.10.60.10">
    <property type="entry name" value="Zinc finger, CCHC-type"/>
    <property type="match status" value="1"/>
</dbReference>
<keyword evidence="1" id="KW-0507">mRNA processing</keyword>
<evidence type="ECO:0000313" key="5">
    <source>
        <dbReference type="EMBL" id="KIJ22406.1"/>
    </source>
</evidence>
<proteinExistence type="predicted"/>
<dbReference type="InterPro" id="IPR036875">
    <property type="entry name" value="Znf_CCHC_sf"/>
</dbReference>
<evidence type="ECO:0000259" key="4">
    <source>
        <dbReference type="PROSITE" id="PS50158"/>
    </source>
</evidence>
<dbReference type="PROSITE" id="PS50158">
    <property type="entry name" value="ZF_CCHC"/>
    <property type="match status" value="1"/>
</dbReference>
<protein>
    <recommendedName>
        <fullName evidence="4">CCHC-type domain-containing protein</fullName>
    </recommendedName>
</protein>
<sequence>MKQVIQSIGDCTSIEREINSRRNFDVSRQFDNSRRTFDNPRRTQDNSSRRDNHHNLPRNYNQPRGRRFNQGGPSRIRNNYTPRNNYQRPNNSLSKEEKDDLRAKGQCFICKERNHLARDCPSRKFVRPSTQIQSAAVQIEDIANKIDTNILGNYMMELFNIDFMGLCSKEDRKNHLQRLREELIPALWKCVPFVTDFFGVPEYDIFDENRFELDEFDMTHLILYDWHTGDDHLIDVGILCQPINNIVNYVRSEKVRLQLAGCLIDREQALRALGRSEDSSSNMQNRNTVFCGMTHVLPNENYSDSESEDLQRAYSPESNASSSAGSDALLISQEIYDDIADHAGTHIEYYGECRILSPCVPQQRFTIVPTHFNKISIADHVLNMVHEVAFDDFFETDFYICDFLREEILMRENEVPLTAVYTGDSLHGLWDNDWIQDHWENLSDDEMDDADINPLQLNPLQARVRGLAIMAHHRRLSEYENGGPTNLLFPIKGALYQLLFTSHLIPFPTRLKAHFHL</sequence>
<dbReference type="GO" id="GO:0008270">
    <property type="term" value="F:zinc ion binding"/>
    <property type="evidence" value="ECO:0007669"/>
    <property type="project" value="UniProtKB-KW"/>
</dbReference>
<evidence type="ECO:0000313" key="6">
    <source>
        <dbReference type="Proteomes" id="UP000054279"/>
    </source>
</evidence>
<feature type="compositionally biased region" description="Basic and acidic residues" evidence="3">
    <location>
        <begin position="31"/>
        <end position="54"/>
    </location>
</feature>
<dbReference type="Proteomes" id="UP000054279">
    <property type="component" value="Unassembled WGS sequence"/>
</dbReference>
<evidence type="ECO:0000256" key="3">
    <source>
        <dbReference type="SAM" id="MobiDB-lite"/>
    </source>
</evidence>
<feature type="domain" description="CCHC-type" evidence="4">
    <location>
        <begin position="107"/>
        <end position="122"/>
    </location>
</feature>
<feature type="region of interest" description="Disordered" evidence="3">
    <location>
        <begin position="302"/>
        <end position="324"/>
    </location>
</feature>
<dbReference type="SMART" id="SM00343">
    <property type="entry name" value="ZnF_C2HC"/>
    <property type="match status" value="1"/>
</dbReference>
<dbReference type="GO" id="GO:0006397">
    <property type="term" value="P:mRNA processing"/>
    <property type="evidence" value="ECO:0007669"/>
    <property type="project" value="UniProtKB-KW"/>
</dbReference>
<dbReference type="EMBL" id="KN838285">
    <property type="protein sequence ID" value="KIJ22406.1"/>
    <property type="molecule type" value="Genomic_DNA"/>
</dbReference>
<dbReference type="Pfam" id="PF00098">
    <property type="entry name" value="zf-CCHC"/>
    <property type="match status" value="1"/>
</dbReference>
<keyword evidence="6" id="KW-1185">Reference proteome</keyword>
<feature type="compositionally biased region" description="Low complexity" evidence="3">
    <location>
        <begin position="313"/>
        <end position="324"/>
    </location>
</feature>
<evidence type="ECO:0000256" key="2">
    <source>
        <dbReference type="PROSITE-ProRule" id="PRU00047"/>
    </source>
</evidence>
<reference evidence="5 6" key="1">
    <citation type="submission" date="2014-06" db="EMBL/GenBank/DDBJ databases">
        <title>Evolutionary Origins and Diversification of the Mycorrhizal Mutualists.</title>
        <authorList>
            <consortium name="DOE Joint Genome Institute"/>
            <consortium name="Mycorrhizal Genomics Consortium"/>
            <person name="Kohler A."/>
            <person name="Kuo A."/>
            <person name="Nagy L.G."/>
            <person name="Floudas D."/>
            <person name="Copeland A."/>
            <person name="Barry K.W."/>
            <person name="Cichocki N."/>
            <person name="Veneault-Fourrey C."/>
            <person name="LaButti K."/>
            <person name="Lindquist E.A."/>
            <person name="Lipzen A."/>
            <person name="Lundell T."/>
            <person name="Morin E."/>
            <person name="Murat C."/>
            <person name="Riley R."/>
            <person name="Ohm R."/>
            <person name="Sun H."/>
            <person name="Tunlid A."/>
            <person name="Henrissat B."/>
            <person name="Grigoriev I.V."/>
            <person name="Hibbett D.S."/>
            <person name="Martin F."/>
        </authorList>
    </citation>
    <scope>NUCLEOTIDE SEQUENCE [LARGE SCALE GENOMIC DNA]</scope>
    <source>
        <strain evidence="5 6">SS14</strain>
    </source>
</reference>
<dbReference type="InterPro" id="IPR001878">
    <property type="entry name" value="Znf_CCHC"/>
</dbReference>
<accession>A0A0C9UA70</accession>
<keyword evidence="2" id="KW-0479">Metal-binding</keyword>
<keyword evidence="2" id="KW-0862">Zinc</keyword>
<dbReference type="AlphaFoldDB" id="A0A0C9UA70"/>
<gene>
    <name evidence="5" type="ORF">M422DRAFT_277173</name>
</gene>